<keyword evidence="1" id="KW-0175">Coiled coil</keyword>
<feature type="compositionally biased region" description="Pro residues" evidence="2">
    <location>
        <begin position="185"/>
        <end position="203"/>
    </location>
</feature>
<reference evidence="3" key="1">
    <citation type="submission" date="2020-05" db="EMBL/GenBank/DDBJ databases">
        <title>Mycena genomes resolve the evolution of fungal bioluminescence.</title>
        <authorList>
            <person name="Tsai I.J."/>
        </authorList>
    </citation>
    <scope>NUCLEOTIDE SEQUENCE</scope>
    <source>
        <strain evidence="3">CCC161011</strain>
    </source>
</reference>
<name>A0A8H6WYR7_9AGAR</name>
<accession>A0A8H6WYR7</accession>
<comment type="caution">
    <text evidence="3">The sequence shown here is derived from an EMBL/GenBank/DDBJ whole genome shotgun (WGS) entry which is preliminary data.</text>
</comment>
<evidence type="ECO:0000256" key="2">
    <source>
        <dbReference type="SAM" id="MobiDB-lite"/>
    </source>
</evidence>
<protein>
    <submittedName>
        <fullName evidence="3">Uncharacterized protein</fullName>
    </submittedName>
</protein>
<feature type="region of interest" description="Disordered" evidence="2">
    <location>
        <begin position="1"/>
        <end position="37"/>
    </location>
</feature>
<evidence type="ECO:0000256" key="1">
    <source>
        <dbReference type="SAM" id="Coils"/>
    </source>
</evidence>
<dbReference type="OrthoDB" id="3066809at2759"/>
<proteinExistence type="predicted"/>
<evidence type="ECO:0000313" key="4">
    <source>
        <dbReference type="Proteomes" id="UP000620124"/>
    </source>
</evidence>
<feature type="compositionally biased region" description="Polar residues" evidence="2">
    <location>
        <begin position="1"/>
        <end position="14"/>
    </location>
</feature>
<gene>
    <name evidence="3" type="ORF">MVEN_02450400</name>
</gene>
<feature type="region of interest" description="Disordered" evidence="2">
    <location>
        <begin position="157"/>
        <end position="233"/>
    </location>
</feature>
<feature type="coiled-coil region" evidence="1">
    <location>
        <begin position="121"/>
        <end position="155"/>
    </location>
</feature>
<dbReference type="AlphaFoldDB" id="A0A8H6WYR7"/>
<evidence type="ECO:0000313" key="3">
    <source>
        <dbReference type="EMBL" id="KAF7331101.1"/>
    </source>
</evidence>
<keyword evidence="4" id="KW-1185">Reference proteome</keyword>
<sequence length="375" mass="40994">MNRSVNAQRSVSSQSPVTPPRRTARPPLSPKNANGNLRRHHIPLRDAVTPNAQSLTQANARLIHERLQHNHDRLQVQLHGPAPSPLPAGAVKAFLDTTFRAYASRIQTEFTSLRAACARAVQREQHQNAQMRSTCARLTRERDVAEEKLRVLLDRRAAAAASTGKRTRTEVEQEDEDSETGLLYPPSPVSPPQLPTQSPPPRLMSPFRPGAVESTAASSPKRPTPSPPASPARVHLPLDCVDIMYLPTDGKLVCRVCLLAVTSSNKTNASACSGPIKAFLPGVPWELLRTHCEEMHPEACRDVVGLGQAGVRRAPPPAWARAALVGLDTTILPRYLEGHCDAAPPIRGIPHWMADDLVHCDPLQSILQHLLQEVP</sequence>
<dbReference type="Proteomes" id="UP000620124">
    <property type="component" value="Unassembled WGS sequence"/>
</dbReference>
<dbReference type="EMBL" id="JACAZI010000032">
    <property type="protein sequence ID" value="KAF7331101.1"/>
    <property type="molecule type" value="Genomic_DNA"/>
</dbReference>
<organism evidence="3 4">
    <name type="scientific">Mycena venus</name>
    <dbReference type="NCBI Taxonomy" id="2733690"/>
    <lineage>
        <taxon>Eukaryota</taxon>
        <taxon>Fungi</taxon>
        <taxon>Dikarya</taxon>
        <taxon>Basidiomycota</taxon>
        <taxon>Agaricomycotina</taxon>
        <taxon>Agaricomycetes</taxon>
        <taxon>Agaricomycetidae</taxon>
        <taxon>Agaricales</taxon>
        <taxon>Marasmiineae</taxon>
        <taxon>Mycenaceae</taxon>
        <taxon>Mycena</taxon>
    </lineage>
</organism>